<feature type="region of interest" description="Disordered" evidence="1">
    <location>
        <begin position="84"/>
        <end position="122"/>
    </location>
</feature>
<organism evidence="2 3">
    <name type="scientific">Penicillium subrubescens</name>
    <dbReference type="NCBI Taxonomy" id="1316194"/>
    <lineage>
        <taxon>Eukaryota</taxon>
        <taxon>Fungi</taxon>
        <taxon>Dikarya</taxon>
        <taxon>Ascomycota</taxon>
        <taxon>Pezizomycotina</taxon>
        <taxon>Eurotiomycetes</taxon>
        <taxon>Eurotiomycetidae</taxon>
        <taxon>Eurotiales</taxon>
        <taxon>Aspergillaceae</taxon>
        <taxon>Penicillium</taxon>
    </lineage>
</organism>
<evidence type="ECO:0000313" key="2">
    <source>
        <dbReference type="EMBL" id="OKO99529.1"/>
    </source>
</evidence>
<feature type="compositionally biased region" description="Low complexity" evidence="1">
    <location>
        <begin position="105"/>
        <end position="116"/>
    </location>
</feature>
<dbReference type="EMBL" id="MNBE01000656">
    <property type="protein sequence ID" value="OKO99529.1"/>
    <property type="molecule type" value="Genomic_DNA"/>
</dbReference>
<keyword evidence="3" id="KW-1185">Reference proteome</keyword>
<sequence length="122" mass="12945">MAQRSIVRVLAALFSGEVDSDGVIYTEGHLQPTIHPNGTYAVPDTLRALAALNITGCDVMTAERLQCALINVAAAISKTFRDTPWLNGSHLGSHRTAEQKELKSSSRCGGSGLRSSPFSTAC</sequence>
<evidence type="ECO:0000256" key="1">
    <source>
        <dbReference type="SAM" id="MobiDB-lite"/>
    </source>
</evidence>
<reference evidence="2 3" key="1">
    <citation type="submission" date="2016-10" db="EMBL/GenBank/DDBJ databases">
        <title>Genome sequence of the ascomycete fungus Penicillium subrubescens.</title>
        <authorList>
            <person name="De Vries R.P."/>
            <person name="Peng M."/>
            <person name="Dilokpimol A."/>
            <person name="Hilden K."/>
            <person name="Makela M.R."/>
            <person name="Grigoriev I."/>
            <person name="Riley R."/>
            <person name="Granchi Z."/>
        </authorList>
    </citation>
    <scope>NUCLEOTIDE SEQUENCE [LARGE SCALE GENOMIC DNA]</scope>
    <source>
        <strain evidence="2 3">CBS 132785</strain>
    </source>
</reference>
<accession>A0A1Q5TH52</accession>
<feature type="compositionally biased region" description="Basic and acidic residues" evidence="1">
    <location>
        <begin position="95"/>
        <end position="104"/>
    </location>
</feature>
<gene>
    <name evidence="2" type="ORF">PENSUB_8374</name>
</gene>
<name>A0A1Q5TH52_9EURO</name>
<dbReference type="AlphaFoldDB" id="A0A1Q5TH52"/>
<dbReference type="Proteomes" id="UP000186955">
    <property type="component" value="Unassembled WGS sequence"/>
</dbReference>
<evidence type="ECO:0000313" key="3">
    <source>
        <dbReference type="Proteomes" id="UP000186955"/>
    </source>
</evidence>
<protein>
    <submittedName>
        <fullName evidence="2">Uncharacterized protein</fullName>
    </submittedName>
</protein>
<proteinExistence type="predicted"/>
<comment type="caution">
    <text evidence="2">The sequence shown here is derived from an EMBL/GenBank/DDBJ whole genome shotgun (WGS) entry which is preliminary data.</text>
</comment>